<reference evidence="9 10" key="1">
    <citation type="submission" date="2023-03" db="EMBL/GenBank/DDBJ databases">
        <title>Genome insight into feeding habits of ladybird beetles.</title>
        <authorList>
            <person name="Li H.-S."/>
            <person name="Huang Y.-H."/>
            <person name="Pang H."/>
        </authorList>
    </citation>
    <scope>NUCLEOTIDE SEQUENCE [LARGE SCALE GENOMIC DNA]</scope>
    <source>
        <strain evidence="9">SYSU_2023b</strain>
        <tissue evidence="9">Whole body</tissue>
    </source>
</reference>
<keyword evidence="2 8" id="KW-1003">Cell membrane</keyword>
<accession>A0AAW1TV37</accession>
<dbReference type="GO" id="GO:0043025">
    <property type="term" value="C:neuronal cell body"/>
    <property type="evidence" value="ECO:0007669"/>
    <property type="project" value="TreeGrafter"/>
</dbReference>
<name>A0AAW1TV37_9CUCU</name>
<dbReference type="PANTHER" id="PTHR21143">
    <property type="entry name" value="INVERTEBRATE GUSTATORY RECEPTOR"/>
    <property type="match status" value="1"/>
</dbReference>
<evidence type="ECO:0000256" key="1">
    <source>
        <dbReference type="ARBA" id="ARBA00004651"/>
    </source>
</evidence>
<evidence type="ECO:0000256" key="2">
    <source>
        <dbReference type="ARBA" id="ARBA00022475"/>
    </source>
</evidence>
<dbReference type="AlphaFoldDB" id="A0AAW1TV37"/>
<keyword evidence="7 8" id="KW-0807">Transducer</keyword>
<gene>
    <name evidence="9" type="ORF">WA026_017928</name>
</gene>
<dbReference type="Pfam" id="PF08395">
    <property type="entry name" value="7tm_7"/>
    <property type="match status" value="1"/>
</dbReference>
<dbReference type="GO" id="GO:0008049">
    <property type="term" value="P:male courtship behavior"/>
    <property type="evidence" value="ECO:0007669"/>
    <property type="project" value="TreeGrafter"/>
</dbReference>
<evidence type="ECO:0000313" key="10">
    <source>
        <dbReference type="Proteomes" id="UP001431783"/>
    </source>
</evidence>
<feature type="transmembrane region" description="Helical" evidence="8">
    <location>
        <begin position="20"/>
        <end position="42"/>
    </location>
</feature>
<protein>
    <recommendedName>
        <fullName evidence="8">Gustatory receptor</fullName>
    </recommendedName>
</protein>
<comment type="caution">
    <text evidence="9">The sequence shown here is derived from an EMBL/GenBank/DDBJ whole genome shotgun (WGS) entry which is preliminary data.</text>
</comment>
<proteinExistence type="inferred from homology"/>
<evidence type="ECO:0000256" key="6">
    <source>
        <dbReference type="ARBA" id="ARBA00023170"/>
    </source>
</evidence>
<keyword evidence="5 8" id="KW-0472">Membrane</keyword>
<evidence type="ECO:0000256" key="4">
    <source>
        <dbReference type="ARBA" id="ARBA00022989"/>
    </source>
</evidence>
<dbReference type="GO" id="GO:0007165">
    <property type="term" value="P:signal transduction"/>
    <property type="evidence" value="ECO:0007669"/>
    <property type="project" value="UniProtKB-KW"/>
</dbReference>
<dbReference type="InterPro" id="IPR013604">
    <property type="entry name" value="7TM_chemorcpt"/>
</dbReference>
<evidence type="ECO:0000256" key="5">
    <source>
        <dbReference type="ARBA" id="ARBA00023136"/>
    </source>
</evidence>
<feature type="transmembrane region" description="Helical" evidence="8">
    <location>
        <begin position="153"/>
        <end position="186"/>
    </location>
</feature>
<dbReference type="EMBL" id="JARQZJ010000011">
    <property type="protein sequence ID" value="KAK9872460.1"/>
    <property type="molecule type" value="Genomic_DNA"/>
</dbReference>
<comment type="similarity">
    <text evidence="8">Belongs to the insect chemoreceptor superfamily. Gustatory receptor (GR) family.</text>
</comment>
<dbReference type="PANTHER" id="PTHR21143:SF133">
    <property type="entry name" value="GUSTATORY AND PHEROMONE RECEPTOR 32A-RELATED"/>
    <property type="match status" value="1"/>
</dbReference>
<feature type="transmembrane region" description="Helical" evidence="8">
    <location>
        <begin position="54"/>
        <end position="75"/>
    </location>
</feature>
<keyword evidence="4 8" id="KW-1133">Transmembrane helix</keyword>
<dbReference type="GO" id="GO:0007635">
    <property type="term" value="P:chemosensory behavior"/>
    <property type="evidence" value="ECO:0007669"/>
    <property type="project" value="TreeGrafter"/>
</dbReference>
<evidence type="ECO:0000256" key="8">
    <source>
        <dbReference type="RuleBase" id="RU363108"/>
    </source>
</evidence>
<keyword evidence="10" id="KW-1185">Reference proteome</keyword>
<evidence type="ECO:0000313" key="9">
    <source>
        <dbReference type="EMBL" id="KAK9872460.1"/>
    </source>
</evidence>
<comment type="function">
    <text evidence="8">Gustatory receptor which mediates acceptance or avoidance behavior, depending on its substrates.</text>
</comment>
<dbReference type="GO" id="GO:0030424">
    <property type="term" value="C:axon"/>
    <property type="evidence" value="ECO:0007669"/>
    <property type="project" value="TreeGrafter"/>
</dbReference>
<keyword evidence="6 8" id="KW-0675">Receptor</keyword>
<evidence type="ECO:0000256" key="3">
    <source>
        <dbReference type="ARBA" id="ARBA00022692"/>
    </source>
</evidence>
<keyword evidence="3 8" id="KW-0812">Transmembrane</keyword>
<dbReference type="Proteomes" id="UP001431783">
    <property type="component" value="Unassembled WGS sequence"/>
</dbReference>
<evidence type="ECO:0000256" key="7">
    <source>
        <dbReference type="ARBA" id="ARBA00023224"/>
    </source>
</evidence>
<comment type="caution">
    <text evidence="8">Lacks conserved residue(s) required for the propagation of feature annotation.</text>
</comment>
<dbReference type="GO" id="GO:0050909">
    <property type="term" value="P:sensory perception of taste"/>
    <property type="evidence" value="ECO:0007669"/>
    <property type="project" value="InterPro"/>
</dbReference>
<sequence length="311" mass="36368">MEMVRRSDELLTKTGYKFKYNAAFSIKFLSITFGMYFIIFNLSLELWNSPRENIMSYSISEFILISWPQFVIHFAESRFALGSLLHYTRFFAVNMILESLYRSNGGKNFLLDAHYSDLGFLSKIYSFEKKPDVSNEYVLYCTMKSHYTVYRATLIWSNLFGVIIMLSALIQFTSIAFAICFCYYNINTKPVATVTWLLWALLRFYELCRKTYIAHLVRSEANKCIHFVDKLLMLQWNIAMKRRLNIFSLQLNHCKVKYTACGLFEVDETLIFTIVASATMYLIVTYQFQQGQMTDCGNRSITTTIKGLEIL</sequence>
<dbReference type="GO" id="GO:0005886">
    <property type="term" value="C:plasma membrane"/>
    <property type="evidence" value="ECO:0007669"/>
    <property type="project" value="UniProtKB-SubCell"/>
</dbReference>
<dbReference type="GO" id="GO:0030425">
    <property type="term" value="C:dendrite"/>
    <property type="evidence" value="ECO:0007669"/>
    <property type="project" value="TreeGrafter"/>
</dbReference>
<organism evidence="9 10">
    <name type="scientific">Henosepilachna vigintioctopunctata</name>
    <dbReference type="NCBI Taxonomy" id="420089"/>
    <lineage>
        <taxon>Eukaryota</taxon>
        <taxon>Metazoa</taxon>
        <taxon>Ecdysozoa</taxon>
        <taxon>Arthropoda</taxon>
        <taxon>Hexapoda</taxon>
        <taxon>Insecta</taxon>
        <taxon>Pterygota</taxon>
        <taxon>Neoptera</taxon>
        <taxon>Endopterygota</taxon>
        <taxon>Coleoptera</taxon>
        <taxon>Polyphaga</taxon>
        <taxon>Cucujiformia</taxon>
        <taxon>Coccinelloidea</taxon>
        <taxon>Coccinellidae</taxon>
        <taxon>Epilachninae</taxon>
        <taxon>Epilachnini</taxon>
        <taxon>Henosepilachna</taxon>
    </lineage>
</organism>
<comment type="subcellular location">
    <subcellularLocation>
        <location evidence="1 8">Cell membrane</location>
        <topology evidence="1 8">Multi-pass membrane protein</topology>
    </subcellularLocation>
</comment>